<dbReference type="Proteomes" id="UP000267821">
    <property type="component" value="Unassembled WGS sequence"/>
</dbReference>
<dbReference type="EMBL" id="ML121533">
    <property type="protein sequence ID" value="RPB26855.1"/>
    <property type="molecule type" value="Genomic_DNA"/>
</dbReference>
<dbReference type="Pfam" id="PF02558">
    <property type="entry name" value="ApbA"/>
    <property type="match status" value="1"/>
</dbReference>
<accession>A0A3N4MBC5</accession>
<dbReference type="InterPro" id="IPR013752">
    <property type="entry name" value="KPA_reductase"/>
</dbReference>
<gene>
    <name evidence="8" type="ORF">L211DRAFT_780838</name>
</gene>
<dbReference type="AlphaFoldDB" id="A0A3N4MBC5"/>
<feature type="domain" description="Ketopantoate reductase N-terminal" evidence="6">
    <location>
        <begin position="5"/>
        <end position="166"/>
    </location>
</feature>
<evidence type="ECO:0000259" key="7">
    <source>
        <dbReference type="Pfam" id="PF08546"/>
    </source>
</evidence>
<dbReference type="PANTHER" id="PTHR43765">
    <property type="entry name" value="2-DEHYDROPANTOATE 2-REDUCTASE-RELATED"/>
    <property type="match status" value="1"/>
</dbReference>
<dbReference type="PANTHER" id="PTHR43765:SF2">
    <property type="entry name" value="2-DEHYDROPANTOATE 2-REDUCTASE"/>
    <property type="match status" value="1"/>
</dbReference>
<proteinExistence type="inferred from homology"/>
<evidence type="ECO:0000256" key="4">
    <source>
        <dbReference type="ARBA" id="ARBA00023002"/>
    </source>
</evidence>
<evidence type="ECO:0000256" key="2">
    <source>
        <dbReference type="ARBA" id="ARBA00013014"/>
    </source>
</evidence>
<dbReference type="InterPro" id="IPR036291">
    <property type="entry name" value="NAD(P)-bd_dom_sf"/>
</dbReference>
<evidence type="ECO:0000259" key="6">
    <source>
        <dbReference type="Pfam" id="PF02558"/>
    </source>
</evidence>
<dbReference type="GO" id="GO:0008677">
    <property type="term" value="F:2-dehydropantoate 2-reductase activity"/>
    <property type="evidence" value="ECO:0007669"/>
    <property type="project" value="UniProtKB-EC"/>
</dbReference>
<dbReference type="InterPro" id="IPR050838">
    <property type="entry name" value="Ketopantoate_reductase"/>
</dbReference>
<feature type="domain" description="Ketopantoate reductase C-terminal" evidence="7">
    <location>
        <begin position="203"/>
        <end position="332"/>
    </location>
</feature>
<dbReference type="EC" id="1.1.1.169" evidence="2"/>
<dbReference type="GO" id="GO:0005739">
    <property type="term" value="C:mitochondrion"/>
    <property type="evidence" value="ECO:0007669"/>
    <property type="project" value="TreeGrafter"/>
</dbReference>
<dbReference type="OrthoDB" id="73846at2759"/>
<dbReference type="Gene3D" id="1.10.1040.10">
    <property type="entry name" value="N-(1-d-carboxylethyl)-l-norvaline Dehydrogenase, domain 2"/>
    <property type="match status" value="1"/>
</dbReference>
<dbReference type="FunCoup" id="A0A3N4MBC5">
    <property type="interactions" value="119"/>
</dbReference>
<dbReference type="NCBIfam" id="TIGR00745">
    <property type="entry name" value="apbA_panE"/>
    <property type="match status" value="1"/>
</dbReference>
<comment type="similarity">
    <text evidence="1">Belongs to the ketopantoate reductase family.</text>
</comment>
<keyword evidence="9" id="KW-1185">Reference proteome</keyword>
<keyword evidence="4" id="KW-0560">Oxidoreductase</keyword>
<name>A0A3N4MBC5_9PEZI</name>
<evidence type="ECO:0000256" key="3">
    <source>
        <dbReference type="ARBA" id="ARBA00022857"/>
    </source>
</evidence>
<organism evidence="8 9">
    <name type="scientific">Terfezia boudieri ATCC MYA-4762</name>
    <dbReference type="NCBI Taxonomy" id="1051890"/>
    <lineage>
        <taxon>Eukaryota</taxon>
        <taxon>Fungi</taxon>
        <taxon>Dikarya</taxon>
        <taxon>Ascomycota</taxon>
        <taxon>Pezizomycotina</taxon>
        <taxon>Pezizomycetes</taxon>
        <taxon>Pezizales</taxon>
        <taxon>Pezizaceae</taxon>
        <taxon>Terfezia</taxon>
    </lineage>
</organism>
<protein>
    <recommendedName>
        <fullName evidence="2">2-dehydropantoate 2-reductase</fullName>
        <ecNumber evidence="2">1.1.1.169</ecNumber>
    </recommendedName>
    <alternativeName>
        <fullName evidence="5">Ketopantoate reductase</fullName>
    </alternativeName>
</protein>
<dbReference type="InterPro" id="IPR013332">
    <property type="entry name" value="KPR_N"/>
</dbReference>
<dbReference type="InterPro" id="IPR008927">
    <property type="entry name" value="6-PGluconate_DH-like_C_sf"/>
</dbReference>
<dbReference type="InterPro" id="IPR013328">
    <property type="entry name" value="6PGD_dom2"/>
</dbReference>
<dbReference type="STRING" id="1051890.A0A3N4MBC5"/>
<keyword evidence="3" id="KW-0521">NADP</keyword>
<dbReference type="GO" id="GO:0015940">
    <property type="term" value="P:pantothenate biosynthetic process"/>
    <property type="evidence" value="ECO:0007669"/>
    <property type="project" value="InterPro"/>
</dbReference>
<reference evidence="8 9" key="1">
    <citation type="journal article" date="2018" name="Nat. Ecol. Evol.">
        <title>Pezizomycetes genomes reveal the molecular basis of ectomycorrhizal truffle lifestyle.</title>
        <authorList>
            <person name="Murat C."/>
            <person name="Payen T."/>
            <person name="Noel B."/>
            <person name="Kuo A."/>
            <person name="Morin E."/>
            <person name="Chen J."/>
            <person name="Kohler A."/>
            <person name="Krizsan K."/>
            <person name="Balestrini R."/>
            <person name="Da Silva C."/>
            <person name="Montanini B."/>
            <person name="Hainaut M."/>
            <person name="Levati E."/>
            <person name="Barry K.W."/>
            <person name="Belfiori B."/>
            <person name="Cichocki N."/>
            <person name="Clum A."/>
            <person name="Dockter R.B."/>
            <person name="Fauchery L."/>
            <person name="Guy J."/>
            <person name="Iotti M."/>
            <person name="Le Tacon F."/>
            <person name="Lindquist E.A."/>
            <person name="Lipzen A."/>
            <person name="Malagnac F."/>
            <person name="Mello A."/>
            <person name="Molinier V."/>
            <person name="Miyauchi S."/>
            <person name="Poulain J."/>
            <person name="Riccioni C."/>
            <person name="Rubini A."/>
            <person name="Sitrit Y."/>
            <person name="Splivallo R."/>
            <person name="Traeger S."/>
            <person name="Wang M."/>
            <person name="Zifcakova L."/>
            <person name="Wipf D."/>
            <person name="Zambonelli A."/>
            <person name="Paolocci F."/>
            <person name="Nowrousian M."/>
            <person name="Ottonello S."/>
            <person name="Baldrian P."/>
            <person name="Spatafora J.W."/>
            <person name="Henrissat B."/>
            <person name="Nagy L.G."/>
            <person name="Aury J.M."/>
            <person name="Wincker P."/>
            <person name="Grigoriev I.V."/>
            <person name="Bonfante P."/>
            <person name="Martin F.M."/>
        </authorList>
    </citation>
    <scope>NUCLEOTIDE SEQUENCE [LARGE SCALE GENOMIC DNA]</scope>
    <source>
        <strain evidence="8 9">ATCC MYA-4762</strain>
    </source>
</reference>
<dbReference type="InterPro" id="IPR003710">
    <property type="entry name" value="ApbA"/>
</dbReference>
<dbReference type="Gene3D" id="3.40.50.720">
    <property type="entry name" value="NAD(P)-binding Rossmann-like Domain"/>
    <property type="match status" value="1"/>
</dbReference>
<evidence type="ECO:0000256" key="5">
    <source>
        <dbReference type="ARBA" id="ARBA00032024"/>
    </source>
</evidence>
<dbReference type="SUPFAM" id="SSF48179">
    <property type="entry name" value="6-phosphogluconate dehydrogenase C-terminal domain-like"/>
    <property type="match status" value="1"/>
</dbReference>
<dbReference type="SUPFAM" id="SSF51735">
    <property type="entry name" value="NAD(P)-binding Rossmann-fold domains"/>
    <property type="match status" value="1"/>
</dbReference>
<sequence length="353" mass="38823">MAKAIHILGVGNIGLLFAHRLAESHGADMVNLLFHRHSLIREWDEADRKIELVSNGIPNAQKGYGFQLLGHPNDHDINPINNLIIATKATNTIAAVRAVRRHLTSQSTVLLCQNGMGITDELEVLFRDVAPEYIPKFMVAIVSHGVFSTSPFRAVHAGNGMVIMGSIGIAPQTDSTSPTVSLSELLCHTPALAAVRVSTLQLVQAQLEKLVVNAIINPLTVLFNCRNGQLFSNSQQADLMHLLLEEICEVLKALPEAQRIPRKEETFSVSRMKEVVMGVADRTGRNTSSMLQDIRSKRTTEIDYINGYVVRKGAELGINCGINERVVGVVKAARLVDMEEILKLFPELSRDLD</sequence>
<evidence type="ECO:0000313" key="9">
    <source>
        <dbReference type="Proteomes" id="UP000267821"/>
    </source>
</evidence>
<dbReference type="GO" id="GO:0050661">
    <property type="term" value="F:NADP binding"/>
    <property type="evidence" value="ECO:0007669"/>
    <property type="project" value="TreeGrafter"/>
</dbReference>
<dbReference type="InParanoid" id="A0A3N4MBC5"/>
<evidence type="ECO:0000313" key="8">
    <source>
        <dbReference type="EMBL" id="RPB26855.1"/>
    </source>
</evidence>
<evidence type="ECO:0000256" key="1">
    <source>
        <dbReference type="ARBA" id="ARBA00007870"/>
    </source>
</evidence>
<dbReference type="Pfam" id="PF08546">
    <property type="entry name" value="ApbA_C"/>
    <property type="match status" value="1"/>
</dbReference>